<proteinExistence type="predicted"/>
<sequence>MMKNKAAAPSGEGRSQVESSDHSVLGAWLEQMIDYKTDFSPAFALRFASDWLKSLYTDAELLRLQS</sequence>
<dbReference type="Proteomes" id="UP000215914">
    <property type="component" value="Chromosome 16"/>
</dbReference>
<reference evidence="2" key="1">
    <citation type="journal article" date="2017" name="Nature">
        <title>The sunflower genome provides insights into oil metabolism, flowering and Asterid evolution.</title>
        <authorList>
            <person name="Badouin H."/>
            <person name="Gouzy J."/>
            <person name="Grassa C.J."/>
            <person name="Murat F."/>
            <person name="Staton S.E."/>
            <person name="Cottret L."/>
            <person name="Lelandais-Briere C."/>
            <person name="Owens G.L."/>
            <person name="Carrere S."/>
            <person name="Mayjonade B."/>
            <person name="Legrand L."/>
            <person name="Gill N."/>
            <person name="Kane N.C."/>
            <person name="Bowers J.E."/>
            <person name="Hubner S."/>
            <person name="Bellec A."/>
            <person name="Berard A."/>
            <person name="Berges H."/>
            <person name="Blanchet N."/>
            <person name="Boniface M.C."/>
            <person name="Brunel D."/>
            <person name="Catrice O."/>
            <person name="Chaidir N."/>
            <person name="Claudel C."/>
            <person name="Donnadieu C."/>
            <person name="Faraut T."/>
            <person name="Fievet G."/>
            <person name="Helmstetter N."/>
            <person name="King M."/>
            <person name="Knapp S.J."/>
            <person name="Lai Z."/>
            <person name="Le Paslier M.C."/>
            <person name="Lippi Y."/>
            <person name="Lorenzon L."/>
            <person name="Mandel J.R."/>
            <person name="Marage G."/>
            <person name="Marchand G."/>
            <person name="Marquand E."/>
            <person name="Bret-Mestries E."/>
            <person name="Morien E."/>
            <person name="Nambeesan S."/>
            <person name="Nguyen T."/>
            <person name="Pegot-Espagnet P."/>
            <person name="Pouilly N."/>
            <person name="Raftis F."/>
            <person name="Sallet E."/>
            <person name="Schiex T."/>
            <person name="Thomas J."/>
            <person name="Vandecasteele C."/>
            <person name="Vares D."/>
            <person name="Vear F."/>
            <person name="Vautrin S."/>
            <person name="Crespi M."/>
            <person name="Mangin B."/>
            <person name="Burke J.M."/>
            <person name="Salse J."/>
            <person name="Munos S."/>
            <person name="Vincourt P."/>
            <person name="Rieseberg L.H."/>
            <person name="Langlade N.B."/>
        </authorList>
    </citation>
    <scope>NUCLEOTIDE SEQUENCE [LARGE SCALE GENOMIC DNA]</scope>
    <source>
        <strain evidence="2">cv. SF193</strain>
    </source>
</reference>
<organism evidence="1 2">
    <name type="scientific">Helianthus annuus</name>
    <name type="common">Common sunflower</name>
    <dbReference type="NCBI Taxonomy" id="4232"/>
    <lineage>
        <taxon>Eukaryota</taxon>
        <taxon>Viridiplantae</taxon>
        <taxon>Streptophyta</taxon>
        <taxon>Embryophyta</taxon>
        <taxon>Tracheophyta</taxon>
        <taxon>Spermatophyta</taxon>
        <taxon>Magnoliopsida</taxon>
        <taxon>eudicotyledons</taxon>
        <taxon>Gunneridae</taxon>
        <taxon>Pentapetalae</taxon>
        <taxon>asterids</taxon>
        <taxon>campanulids</taxon>
        <taxon>Asterales</taxon>
        <taxon>Asteraceae</taxon>
        <taxon>Asteroideae</taxon>
        <taxon>Heliantheae alliance</taxon>
        <taxon>Heliantheae</taxon>
        <taxon>Helianthus</taxon>
    </lineage>
</organism>
<gene>
    <name evidence="1" type="ORF">HannXRQ_Chr16g0500021</name>
</gene>
<protein>
    <submittedName>
        <fullName evidence="1">Uncharacterized protein</fullName>
    </submittedName>
</protein>
<accession>A0A251RVS3</accession>
<evidence type="ECO:0000313" key="1">
    <source>
        <dbReference type="EMBL" id="OTF90474.1"/>
    </source>
</evidence>
<dbReference type="EMBL" id="CM007905">
    <property type="protein sequence ID" value="OTF90474.1"/>
    <property type="molecule type" value="Genomic_DNA"/>
</dbReference>
<dbReference type="AlphaFoldDB" id="A0A251RVS3"/>
<dbReference type="InParanoid" id="A0A251RVS3"/>
<name>A0A251RVS3_HELAN</name>
<evidence type="ECO:0000313" key="2">
    <source>
        <dbReference type="Proteomes" id="UP000215914"/>
    </source>
</evidence>
<keyword evidence="2" id="KW-1185">Reference proteome</keyword>